<reference evidence="3" key="1">
    <citation type="submission" date="2015-07" db="EMBL/GenBank/DDBJ databases">
        <authorList>
            <person name="Rodrigo-Torres Lidia"/>
            <person name="Arahal R.David."/>
        </authorList>
    </citation>
    <scope>NUCLEOTIDE SEQUENCE [LARGE SCALE GENOMIC DNA]</scope>
    <source>
        <strain evidence="3">CECT 5112</strain>
    </source>
</reference>
<protein>
    <recommendedName>
        <fullName evidence="4">Tricarboxylate transporter</fullName>
    </recommendedName>
</protein>
<keyword evidence="3" id="KW-1185">Reference proteome</keyword>
<dbReference type="Proteomes" id="UP000053235">
    <property type="component" value="Unassembled WGS sequence"/>
</dbReference>
<dbReference type="AlphaFoldDB" id="A0A0M7AH84"/>
<evidence type="ECO:0000256" key="1">
    <source>
        <dbReference type="SAM" id="SignalP"/>
    </source>
</evidence>
<evidence type="ECO:0008006" key="4">
    <source>
        <dbReference type="Google" id="ProtNLM"/>
    </source>
</evidence>
<organism evidence="2 3">
    <name type="scientific">Roseibium alexandrii</name>
    <dbReference type="NCBI Taxonomy" id="388408"/>
    <lineage>
        <taxon>Bacteria</taxon>
        <taxon>Pseudomonadati</taxon>
        <taxon>Pseudomonadota</taxon>
        <taxon>Alphaproteobacteria</taxon>
        <taxon>Hyphomicrobiales</taxon>
        <taxon>Stappiaceae</taxon>
        <taxon>Roseibium</taxon>
    </lineage>
</organism>
<dbReference type="InterPro" id="IPR042100">
    <property type="entry name" value="Bug_dom1"/>
</dbReference>
<accession>A0A0M7AH84</accession>
<evidence type="ECO:0000313" key="2">
    <source>
        <dbReference type="EMBL" id="CTQ73113.1"/>
    </source>
</evidence>
<feature type="chain" id="PRO_5005809653" description="Tricarboxylate transporter" evidence="1">
    <location>
        <begin position="29"/>
        <end position="368"/>
    </location>
</feature>
<dbReference type="EMBL" id="CXWD01000014">
    <property type="protein sequence ID" value="CTQ73113.1"/>
    <property type="molecule type" value="Genomic_DNA"/>
</dbReference>
<dbReference type="STRING" id="388408.LAX5112_03427"/>
<dbReference type="Gene3D" id="3.40.190.10">
    <property type="entry name" value="Periplasmic binding protein-like II"/>
    <property type="match status" value="1"/>
</dbReference>
<dbReference type="Gene3D" id="3.40.190.150">
    <property type="entry name" value="Bordetella uptake gene, domain 1"/>
    <property type="match status" value="1"/>
</dbReference>
<keyword evidence="1" id="KW-0732">Signal</keyword>
<gene>
    <name evidence="2" type="ORF">LAX5112_03427</name>
</gene>
<sequence>MVLKKLTQRLALSVAFATCALAPSQVLAEGLDLTGKTVEWVIPFSETGGSAKWANFYAPLLSEALPGQPTVVVKFMPGAGSTKGANWFQGQEYSDSDGTLIFGSSGSTQFPYLLGDPRVRYEYKDWNVVLASGTGGVAYLPPDLAEKMNGNDASALRETDFIYGSQGATRLDLVPLLAWEMLGLNVEPVFGIKGRGDGRLMFERGEANIDYQTSSSYLKGVTPLVEAGTAVPMMSWGALDDEGNIVRDPTFPDMPTFKEVCEATDGCETSGEKWDAWKAFFIAGFPAQKMVFLPNGASEDAINTYAKAFEAVKARGDFAEISAGRLGKYPQMTGAKADAALKSATEVPTSAKEFIVGWLQDRYGVSLK</sequence>
<evidence type="ECO:0000313" key="3">
    <source>
        <dbReference type="Proteomes" id="UP000053235"/>
    </source>
</evidence>
<feature type="signal peptide" evidence="1">
    <location>
        <begin position="1"/>
        <end position="28"/>
    </location>
</feature>
<proteinExistence type="predicted"/>
<dbReference type="RefSeq" id="WP_055672838.1">
    <property type="nucleotide sequence ID" value="NZ_CXWD01000014.1"/>
</dbReference>
<name>A0A0M7AH84_9HYPH</name>